<keyword evidence="11" id="KW-1185">Reference proteome</keyword>
<dbReference type="GO" id="GO:0031080">
    <property type="term" value="C:nuclear pore outer ring"/>
    <property type="evidence" value="ECO:0007669"/>
    <property type="project" value="TreeGrafter"/>
</dbReference>
<name>A0A433TMB4_ELYCH</name>
<protein>
    <recommendedName>
        <fullName evidence="8">Nuclear pore complex protein</fullName>
    </recommendedName>
</protein>
<dbReference type="EMBL" id="RQTK01000275">
    <property type="protein sequence ID" value="RUS82705.1"/>
    <property type="molecule type" value="Genomic_DNA"/>
</dbReference>
<dbReference type="GO" id="GO:0000973">
    <property type="term" value="P:post-transcriptional tethering of RNA polymerase II gene DNA at nuclear periphery"/>
    <property type="evidence" value="ECO:0007669"/>
    <property type="project" value="TreeGrafter"/>
</dbReference>
<dbReference type="Proteomes" id="UP000271974">
    <property type="component" value="Unassembled WGS sequence"/>
</dbReference>
<feature type="region of interest" description="Disordered" evidence="9">
    <location>
        <begin position="84"/>
        <end position="109"/>
    </location>
</feature>
<dbReference type="InterPro" id="IPR007252">
    <property type="entry name" value="Nup84/Nup107"/>
</dbReference>
<evidence type="ECO:0000256" key="7">
    <source>
        <dbReference type="ARBA" id="ARBA00023242"/>
    </source>
</evidence>
<comment type="function">
    <text evidence="8">Functions as a component of the nuclear pore complex (NPC).</text>
</comment>
<keyword evidence="6 8" id="KW-0906">Nuclear pore complex</keyword>
<dbReference type="GO" id="GO:0031965">
    <property type="term" value="C:nuclear membrane"/>
    <property type="evidence" value="ECO:0007669"/>
    <property type="project" value="UniProtKB-SubCell"/>
</dbReference>
<keyword evidence="4" id="KW-0653">Protein transport</keyword>
<keyword evidence="5 8" id="KW-0811">Translocation</keyword>
<accession>A0A433TMB4</accession>
<keyword evidence="2 8" id="KW-0813">Transport</keyword>
<dbReference type="AlphaFoldDB" id="A0A433TMB4"/>
<evidence type="ECO:0000256" key="8">
    <source>
        <dbReference type="RuleBase" id="RU365072"/>
    </source>
</evidence>
<dbReference type="Pfam" id="PF04121">
    <property type="entry name" value="Nup84_Nup100"/>
    <property type="match status" value="1"/>
</dbReference>
<dbReference type="STRING" id="188477.A0A433TMB4"/>
<gene>
    <name evidence="10" type="ORF">EGW08_009542</name>
</gene>
<dbReference type="GO" id="GO:0006606">
    <property type="term" value="P:protein import into nucleus"/>
    <property type="evidence" value="ECO:0007669"/>
    <property type="project" value="TreeGrafter"/>
</dbReference>
<dbReference type="OrthoDB" id="3098at2759"/>
<dbReference type="Gene3D" id="1.10.3450.20">
    <property type="match status" value="1"/>
</dbReference>
<keyword evidence="7 8" id="KW-0539">Nucleus</keyword>
<proteinExistence type="inferred from homology"/>
<keyword evidence="3" id="KW-0509">mRNA transport</keyword>
<comment type="subunit">
    <text evidence="8">Part of the nuclear pore complex (NPC).</text>
</comment>
<feature type="compositionally biased region" description="Polar residues" evidence="9">
    <location>
        <begin position="91"/>
        <end position="109"/>
    </location>
</feature>
<evidence type="ECO:0000313" key="11">
    <source>
        <dbReference type="Proteomes" id="UP000271974"/>
    </source>
</evidence>
<comment type="similarity">
    <text evidence="1 8">Belongs to the nucleoporin Nup84/Nup107 family.</text>
</comment>
<dbReference type="GO" id="GO:0006406">
    <property type="term" value="P:mRNA export from nucleus"/>
    <property type="evidence" value="ECO:0007669"/>
    <property type="project" value="TreeGrafter"/>
</dbReference>
<feature type="non-terminal residue" evidence="10">
    <location>
        <position position="359"/>
    </location>
</feature>
<evidence type="ECO:0000256" key="9">
    <source>
        <dbReference type="SAM" id="MobiDB-lite"/>
    </source>
</evidence>
<dbReference type="PANTHER" id="PTHR13003">
    <property type="entry name" value="NUP107-RELATED"/>
    <property type="match status" value="1"/>
</dbReference>
<sequence length="359" mass="41829">MDTTKKNQTSLKSFLEQGDGLLPRAEDTAKVFKRRSNVNLQKSMQLLNEAVSPSLNRTFRTPRGNLRHLSSLDAPDITEALKFTPRKRQQSDNFKQTQQTRSPFSKTMSPYNVEHTEMTLGDVQLTQDLANMTYKEDEDPGKKVSGSLFEEFSEALKRSAAPHQAMNLLEDYMSVCEDQVAMLKKLMTELVRNESKFNKTMSTYETLKFEKETWTLLHCLYKDRLEMEEKENEYMDDDGEEEDNRTVVWALSEQNIINRLFEKDSVVRQSQLVVDWLETCYYGEKANFFMEQPVAWENTLHNLQKQKQGVKSSMTRCITEMDPDAPCRQKLSPDDLDQEDEKYFLRNLFALVRAGKLEK</sequence>
<evidence type="ECO:0000256" key="1">
    <source>
        <dbReference type="ARBA" id="ARBA00009510"/>
    </source>
</evidence>
<keyword evidence="8" id="KW-0472">Membrane</keyword>
<reference evidence="10 11" key="1">
    <citation type="submission" date="2019-01" db="EMBL/GenBank/DDBJ databases">
        <title>A draft genome assembly of the solar-powered sea slug Elysia chlorotica.</title>
        <authorList>
            <person name="Cai H."/>
            <person name="Li Q."/>
            <person name="Fang X."/>
            <person name="Li J."/>
            <person name="Curtis N.E."/>
            <person name="Altenburger A."/>
            <person name="Shibata T."/>
            <person name="Feng M."/>
            <person name="Maeda T."/>
            <person name="Schwartz J.A."/>
            <person name="Shigenobu S."/>
            <person name="Lundholm N."/>
            <person name="Nishiyama T."/>
            <person name="Yang H."/>
            <person name="Hasebe M."/>
            <person name="Li S."/>
            <person name="Pierce S.K."/>
            <person name="Wang J."/>
        </authorList>
    </citation>
    <scope>NUCLEOTIDE SEQUENCE [LARGE SCALE GENOMIC DNA]</scope>
    <source>
        <strain evidence="10">EC2010</strain>
        <tissue evidence="10">Whole organism of an adult</tissue>
    </source>
</reference>
<comment type="subcellular location">
    <subcellularLocation>
        <location evidence="8">Nucleus</location>
        <location evidence="8">Nuclear pore complex</location>
    </subcellularLocation>
    <subcellularLocation>
        <location evidence="8">Nucleus membrane</location>
    </subcellularLocation>
</comment>
<evidence type="ECO:0000256" key="6">
    <source>
        <dbReference type="ARBA" id="ARBA00023132"/>
    </source>
</evidence>
<evidence type="ECO:0000313" key="10">
    <source>
        <dbReference type="EMBL" id="RUS82705.1"/>
    </source>
</evidence>
<evidence type="ECO:0000256" key="4">
    <source>
        <dbReference type="ARBA" id="ARBA00022927"/>
    </source>
</evidence>
<comment type="caution">
    <text evidence="10">The sequence shown here is derived from an EMBL/GenBank/DDBJ whole genome shotgun (WGS) entry which is preliminary data.</text>
</comment>
<organism evidence="10 11">
    <name type="scientific">Elysia chlorotica</name>
    <name type="common">Eastern emerald elysia</name>
    <name type="synonym">Sea slug</name>
    <dbReference type="NCBI Taxonomy" id="188477"/>
    <lineage>
        <taxon>Eukaryota</taxon>
        <taxon>Metazoa</taxon>
        <taxon>Spiralia</taxon>
        <taxon>Lophotrochozoa</taxon>
        <taxon>Mollusca</taxon>
        <taxon>Gastropoda</taxon>
        <taxon>Heterobranchia</taxon>
        <taxon>Euthyneura</taxon>
        <taxon>Panpulmonata</taxon>
        <taxon>Sacoglossa</taxon>
        <taxon>Placobranchoidea</taxon>
        <taxon>Plakobranchidae</taxon>
        <taxon>Elysia</taxon>
    </lineage>
</organism>
<dbReference type="GO" id="GO:0017056">
    <property type="term" value="F:structural constituent of nuclear pore"/>
    <property type="evidence" value="ECO:0007669"/>
    <property type="project" value="UniProtKB-UniRule"/>
</dbReference>
<evidence type="ECO:0000256" key="2">
    <source>
        <dbReference type="ARBA" id="ARBA00022448"/>
    </source>
</evidence>
<evidence type="ECO:0000256" key="3">
    <source>
        <dbReference type="ARBA" id="ARBA00022816"/>
    </source>
</evidence>
<dbReference type="PANTHER" id="PTHR13003:SF2">
    <property type="entry name" value="NUCLEAR PORE COMPLEX PROTEIN NUP107"/>
    <property type="match status" value="1"/>
</dbReference>
<evidence type="ECO:0000256" key="5">
    <source>
        <dbReference type="ARBA" id="ARBA00023010"/>
    </source>
</evidence>